<dbReference type="Proteomes" id="UP000799537">
    <property type="component" value="Unassembled WGS sequence"/>
</dbReference>
<protein>
    <submittedName>
        <fullName evidence="2">Uncharacterized protein</fullName>
    </submittedName>
</protein>
<evidence type="ECO:0000313" key="2">
    <source>
        <dbReference type="EMBL" id="KAF2161685.1"/>
    </source>
</evidence>
<proteinExistence type="predicted"/>
<keyword evidence="3" id="KW-1185">Reference proteome</keyword>
<dbReference type="EMBL" id="ML993618">
    <property type="protein sequence ID" value="KAF2161685.1"/>
    <property type="molecule type" value="Genomic_DNA"/>
</dbReference>
<dbReference type="RefSeq" id="XP_033662574.1">
    <property type="nucleotide sequence ID" value="XM_033814085.1"/>
</dbReference>
<accession>A0A6A6C3T5</accession>
<evidence type="ECO:0000256" key="1">
    <source>
        <dbReference type="SAM" id="MobiDB-lite"/>
    </source>
</evidence>
<dbReference type="GeneID" id="54567357"/>
<organism evidence="2 3">
    <name type="scientific">Zasmidium cellare ATCC 36951</name>
    <dbReference type="NCBI Taxonomy" id="1080233"/>
    <lineage>
        <taxon>Eukaryota</taxon>
        <taxon>Fungi</taxon>
        <taxon>Dikarya</taxon>
        <taxon>Ascomycota</taxon>
        <taxon>Pezizomycotina</taxon>
        <taxon>Dothideomycetes</taxon>
        <taxon>Dothideomycetidae</taxon>
        <taxon>Mycosphaerellales</taxon>
        <taxon>Mycosphaerellaceae</taxon>
        <taxon>Zasmidium</taxon>
    </lineage>
</organism>
<feature type="compositionally biased region" description="Low complexity" evidence="1">
    <location>
        <begin position="25"/>
        <end position="35"/>
    </location>
</feature>
<dbReference type="AlphaFoldDB" id="A0A6A6C3T5"/>
<feature type="region of interest" description="Disordered" evidence="1">
    <location>
        <begin position="25"/>
        <end position="89"/>
    </location>
</feature>
<reference evidence="2" key="1">
    <citation type="journal article" date="2020" name="Stud. Mycol.">
        <title>101 Dothideomycetes genomes: a test case for predicting lifestyles and emergence of pathogens.</title>
        <authorList>
            <person name="Haridas S."/>
            <person name="Albert R."/>
            <person name="Binder M."/>
            <person name="Bloem J."/>
            <person name="Labutti K."/>
            <person name="Salamov A."/>
            <person name="Andreopoulos B."/>
            <person name="Baker S."/>
            <person name="Barry K."/>
            <person name="Bills G."/>
            <person name="Bluhm B."/>
            <person name="Cannon C."/>
            <person name="Castanera R."/>
            <person name="Culley D."/>
            <person name="Daum C."/>
            <person name="Ezra D."/>
            <person name="Gonzalez J."/>
            <person name="Henrissat B."/>
            <person name="Kuo A."/>
            <person name="Liang C."/>
            <person name="Lipzen A."/>
            <person name="Lutzoni F."/>
            <person name="Magnuson J."/>
            <person name="Mondo S."/>
            <person name="Nolan M."/>
            <person name="Ohm R."/>
            <person name="Pangilinan J."/>
            <person name="Park H.-J."/>
            <person name="Ramirez L."/>
            <person name="Alfaro M."/>
            <person name="Sun H."/>
            <person name="Tritt A."/>
            <person name="Yoshinaga Y."/>
            <person name="Zwiers L.-H."/>
            <person name="Turgeon B."/>
            <person name="Goodwin S."/>
            <person name="Spatafora J."/>
            <person name="Crous P."/>
            <person name="Grigoriev I."/>
        </authorList>
    </citation>
    <scope>NUCLEOTIDE SEQUENCE</scope>
    <source>
        <strain evidence="2">ATCC 36951</strain>
    </source>
</reference>
<sequence>MARTSQHPRVTTAVCPFAVVEQQQAASQQHAGRQAPNKTRACHDQPVPVPRQSTASKRRPAIATLQKTSQGSSQNVINPTGETEVSSKGRNCSNYAIPARHRLPPAGTRLGFAQGLRRAQALVAPSSGDPGMSTWLLLLLWCEWRLSMPAILGDVCDDGEGKKDDSTL</sequence>
<feature type="compositionally biased region" description="Polar residues" evidence="1">
    <location>
        <begin position="65"/>
        <end position="89"/>
    </location>
</feature>
<gene>
    <name evidence="2" type="ORF">M409DRAFT_59063</name>
</gene>
<name>A0A6A6C3T5_ZASCE</name>
<evidence type="ECO:0000313" key="3">
    <source>
        <dbReference type="Proteomes" id="UP000799537"/>
    </source>
</evidence>